<evidence type="ECO:0000259" key="6">
    <source>
        <dbReference type="Pfam" id="PF05131"/>
    </source>
</evidence>
<keyword evidence="2" id="KW-0863">Zinc-finger</keyword>
<keyword evidence="5" id="KW-0175">Coiled coil</keyword>
<dbReference type="GO" id="GO:0008270">
    <property type="term" value="F:zinc ion binding"/>
    <property type="evidence" value="ECO:0007669"/>
    <property type="project" value="UniProtKB-KW"/>
</dbReference>
<evidence type="ECO:0000256" key="5">
    <source>
        <dbReference type="SAM" id="Coils"/>
    </source>
</evidence>
<sequence>MSLLEEWESGTLSWGVAAPGSSQSAPVASAEASTAGRSTADFFSLSTVERQISRGRGQITAIAAANDTVVVGTSRGFVIRYDIAQSTTPVIEVELSKASDAQFGGIFLDPSGHHVLVNLRVSGSSELHYLHSKWKKPRLLSKLKGTDVTAIAWHPKDTNAVSTGPMLVGSETGGLHELALEERERKEKTWRLLADLPAPQLGPGMPAASSSTGPLGSPVRGLHQQELPGGGILVLVSTPARLYVLASQQPPPDGTSSLEALFAAPLGDPRTGNNFIDMPGGVGLGQLQVFVPPGASALPRFAWLTQQGVFQGALQPRPASAPRTPLDFLEDRSLLPFQDRANQPCDIAMTQFHYILMHPDSLRMVNRVSQKNVQTLSLASAPGSTQGMTTDAASTTVYLYKDEALLEVAIDDEERSMWRTFLDRGDFPNAFRHCRSQAQRDQVSLAEADAAFDNGEFKAAAALYGRIAKGPPSFEEVALKLVEAGASDALQTFLQTRLENLSSDDKVQATMVATWLTELWLDRINRALLEEGGEAGEEHQSLTAQLRAFLAKYVETLDAHTTSALLASYGRIDDLVHFATCRQDSETVLEHLVQQGQAHRALAVLRRPSTSPELHYKFAPALMAQVPGEAVEAWLAVQPPLDPQRLLPALLRYGEPHSAPRGRAQALRYVQHCLNHLGTTDQPVHNLAVALLSLDVDETELMDHLNAAKDSLGSPLYSPQFALRVARQQGRRQASVALLCQLGLFEDAVEEALGFDVELAMVMANRPQDEPSLQRKLWLSIAKYMIAQQPQKGAGSQADQSIKRINELLREAGGLINIEDILPLFPDFVQIDDFKEAICQSLEEYNQQIEQLKTEMDDATRIADALRRDLASIGRRTATLDLAAPCARCKRPLSASPAGKPLPHGLGPGLPPFYLFPTGNCFHGACLAAEVLSLVRGPKLDCIMQLLQALSSEVEIQVGGIMAPGQLPSKLVDLRKAVEKEIAYEDPFCGEFLLGHVQRPFILPAEEKEARSWAL</sequence>
<dbReference type="EMBL" id="JALJOV010000051">
    <property type="protein sequence ID" value="KAK9867995.1"/>
    <property type="molecule type" value="Genomic_DNA"/>
</dbReference>
<accession>A0AAW1THR1</accession>
<evidence type="ECO:0000256" key="1">
    <source>
        <dbReference type="ARBA" id="ARBA00022723"/>
    </source>
</evidence>
<dbReference type="InterPro" id="IPR007810">
    <property type="entry name" value="Pep3/Vps18_beta-prop"/>
</dbReference>
<dbReference type="GO" id="GO:0048284">
    <property type="term" value="P:organelle fusion"/>
    <property type="evidence" value="ECO:0007669"/>
    <property type="project" value="TreeGrafter"/>
</dbReference>
<dbReference type="PANTHER" id="PTHR23323:SF26">
    <property type="entry name" value="VACUOLAR PROTEIN SORTING-ASSOCIATED PROTEIN 18 HOMOLOG"/>
    <property type="match status" value="1"/>
</dbReference>
<feature type="coiled-coil region" evidence="5">
    <location>
        <begin position="835"/>
        <end position="869"/>
    </location>
</feature>
<keyword evidence="3" id="KW-0862">Zinc</keyword>
<name>A0AAW1THR1_9CHLO</name>
<dbReference type="GO" id="GO:0030674">
    <property type="term" value="F:protein-macromolecule adaptor activity"/>
    <property type="evidence" value="ECO:0007669"/>
    <property type="project" value="TreeGrafter"/>
</dbReference>
<gene>
    <name evidence="7" type="ORF">WJX84_006027</name>
</gene>
<feature type="domain" description="Pep3/Vps18 beta-propeller" evidence="6">
    <location>
        <begin position="43"/>
        <end position="409"/>
    </location>
</feature>
<dbReference type="GO" id="GO:0030897">
    <property type="term" value="C:HOPS complex"/>
    <property type="evidence" value="ECO:0007669"/>
    <property type="project" value="TreeGrafter"/>
</dbReference>
<dbReference type="GO" id="GO:0007033">
    <property type="term" value="P:vacuole organization"/>
    <property type="evidence" value="ECO:0007669"/>
    <property type="project" value="TreeGrafter"/>
</dbReference>
<dbReference type="GO" id="GO:0007032">
    <property type="term" value="P:endosome organization"/>
    <property type="evidence" value="ECO:0007669"/>
    <property type="project" value="TreeGrafter"/>
</dbReference>
<keyword evidence="1" id="KW-0479">Metal-binding</keyword>
<dbReference type="Pfam" id="PF05131">
    <property type="entry name" value="Pep3_Vps18"/>
    <property type="match status" value="1"/>
</dbReference>
<evidence type="ECO:0000256" key="3">
    <source>
        <dbReference type="ARBA" id="ARBA00022833"/>
    </source>
</evidence>
<dbReference type="GO" id="GO:0006886">
    <property type="term" value="P:intracellular protein transport"/>
    <property type="evidence" value="ECO:0007669"/>
    <property type="project" value="UniProtKB-UniRule"/>
</dbReference>
<dbReference type="AlphaFoldDB" id="A0AAW1THR1"/>
<dbReference type="GO" id="GO:0005768">
    <property type="term" value="C:endosome"/>
    <property type="evidence" value="ECO:0007669"/>
    <property type="project" value="TreeGrafter"/>
</dbReference>
<protein>
    <recommendedName>
        <fullName evidence="6">Pep3/Vps18 beta-propeller domain-containing protein</fullName>
    </recommendedName>
</protein>
<dbReference type="GO" id="GO:0006904">
    <property type="term" value="P:vesicle docking involved in exocytosis"/>
    <property type="evidence" value="ECO:0007669"/>
    <property type="project" value="TreeGrafter"/>
</dbReference>
<dbReference type="PROSITE" id="PS50236">
    <property type="entry name" value="CHCR"/>
    <property type="match status" value="1"/>
</dbReference>
<evidence type="ECO:0000313" key="7">
    <source>
        <dbReference type="EMBL" id="KAK9867995.1"/>
    </source>
</evidence>
<proteinExistence type="predicted"/>
<reference evidence="7 8" key="1">
    <citation type="journal article" date="2024" name="Nat. Commun.">
        <title>Phylogenomics reveals the evolutionary origins of lichenization in chlorophyte algae.</title>
        <authorList>
            <person name="Puginier C."/>
            <person name="Libourel C."/>
            <person name="Otte J."/>
            <person name="Skaloud P."/>
            <person name="Haon M."/>
            <person name="Grisel S."/>
            <person name="Petersen M."/>
            <person name="Berrin J.G."/>
            <person name="Delaux P.M."/>
            <person name="Dal Grande F."/>
            <person name="Keller J."/>
        </authorList>
    </citation>
    <scope>NUCLEOTIDE SEQUENCE [LARGE SCALE GENOMIC DNA]</scope>
    <source>
        <strain evidence="7 8">SAG 2523</strain>
    </source>
</reference>
<dbReference type="PANTHER" id="PTHR23323">
    <property type="entry name" value="VACUOLAR PROTEIN SORTING-ASSOCIATED PROTEIN"/>
    <property type="match status" value="1"/>
</dbReference>
<evidence type="ECO:0000256" key="4">
    <source>
        <dbReference type="PROSITE-ProRule" id="PRU01006"/>
    </source>
</evidence>
<dbReference type="SUPFAM" id="SSF75011">
    <property type="entry name" value="3-carboxy-cis,cis-mucoante lactonizing enzyme"/>
    <property type="match status" value="1"/>
</dbReference>
<comment type="caution">
    <text evidence="7">The sequence shown here is derived from an EMBL/GenBank/DDBJ whole genome shotgun (WGS) entry which is preliminary data.</text>
</comment>
<feature type="repeat" description="CHCR" evidence="4">
    <location>
        <begin position="634"/>
        <end position="794"/>
    </location>
</feature>
<dbReference type="InterPro" id="IPR000547">
    <property type="entry name" value="Clathrin_H-chain/VPS_repeat"/>
</dbReference>
<evidence type="ECO:0000256" key="2">
    <source>
        <dbReference type="ARBA" id="ARBA00022771"/>
    </source>
</evidence>
<keyword evidence="8" id="KW-1185">Reference proteome</keyword>
<dbReference type="Proteomes" id="UP001485043">
    <property type="component" value="Unassembled WGS sequence"/>
</dbReference>
<evidence type="ECO:0000313" key="8">
    <source>
        <dbReference type="Proteomes" id="UP001485043"/>
    </source>
</evidence>
<organism evidence="7 8">
    <name type="scientific">Apatococcus fuscideae</name>
    <dbReference type="NCBI Taxonomy" id="2026836"/>
    <lineage>
        <taxon>Eukaryota</taxon>
        <taxon>Viridiplantae</taxon>
        <taxon>Chlorophyta</taxon>
        <taxon>core chlorophytes</taxon>
        <taxon>Trebouxiophyceae</taxon>
        <taxon>Chlorellales</taxon>
        <taxon>Chlorellaceae</taxon>
        <taxon>Apatococcus</taxon>
    </lineage>
</organism>